<dbReference type="PANTHER" id="PTHR32552:SF81">
    <property type="entry name" value="TONB-DEPENDENT OUTER MEMBRANE RECEPTOR"/>
    <property type="match status" value="1"/>
</dbReference>
<proteinExistence type="inferred from homology"/>
<evidence type="ECO:0000256" key="5">
    <source>
        <dbReference type="ARBA" id="ARBA00022692"/>
    </source>
</evidence>
<feature type="signal peptide" evidence="15">
    <location>
        <begin position="1"/>
        <end position="28"/>
    </location>
</feature>
<evidence type="ECO:0000313" key="18">
    <source>
        <dbReference type="EMBL" id="AEM40610.1"/>
    </source>
</evidence>
<dbReference type="PROSITE" id="PS52016">
    <property type="entry name" value="TONB_DEPENDENT_REC_3"/>
    <property type="match status" value="1"/>
</dbReference>
<keyword evidence="9 14" id="KW-0798">TonB box</keyword>
<comment type="subcellular location">
    <subcellularLocation>
        <location evidence="1 12">Cell outer membrane</location>
        <topology evidence="1 12">Multi-pass membrane protein</topology>
    </subcellularLocation>
</comment>
<dbReference type="GO" id="GO:0006826">
    <property type="term" value="P:iron ion transport"/>
    <property type="evidence" value="ECO:0007669"/>
    <property type="project" value="UniProtKB-KW"/>
</dbReference>
<dbReference type="InterPro" id="IPR039426">
    <property type="entry name" value="TonB-dep_rcpt-like"/>
</dbReference>
<dbReference type="PANTHER" id="PTHR32552">
    <property type="entry name" value="FERRICHROME IRON RECEPTOR-RELATED"/>
    <property type="match status" value="1"/>
</dbReference>
<keyword evidence="10 12" id="KW-0472">Membrane</keyword>
<evidence type="ECO:0000256" key="2">
    <source>
        <dbReference type="ARBA" id="ARBA00022448"/>
    </source>
</evidence>
<gene>
    <name evidence="18" type="ordered locus">KVU_0771</name>
</gene>
<dbReference type="PATRIC" id="fig|759362.5.peg.797"/>
<evidence type="ECO:0000256" key="15">
    <source>
        <dbReference type="SAM" id="SignalP"/>
    </source>
</evidence>
<evidence type="ECO:0000256" key="14">
    <source>
        <dbReference type="RuleBase" id="RU003357"/>
    </source>
</evidence>
<keyword evidence="7" id="KW-0408">Iron</keyword>
<keyword evidence="4" id="KW-0410">Iron transport</keyword>
<accession>F9Y4Q3</accession>
<dbReference type="InterPro" id="IPR012910">
    <property type="entry name" value="Plug_dom"/>
</dbReference>
<evidence type="ECO:0000256" key="12">
    <source>
        <dbReference type="PROSITE-ProRule" id="PRU01360"/>
    </source>
</evidence>
<evidence type="ECO:0000256" key="9">
    <source>
        <dbReference type="ARBA" id="ARBA00023077"/>
    </source>
</evidence>
<reference evidence="18 19" key="1">
    <citation type="journal article" date="2011" name="J. Bacteriol.">
        <title>Complete genome sequence of the industrial strain Ketogulonicigenium vulgare WSH-001.</title>
        <authorList>
            <person name="Liu L."/>
            <person name="Li Y."/>
            <person name="Zhang J."/>
            <person name="Zhou Z."/>
            <person name="Liu J."/>
            <person name="Li X."/>
            <person name="Zhou J."/>
            <person name="Du G."/>
            <person name="Wang L."/>
            <person name="Chen J."/>
        </authorList>
    </citation>
    <scope>NUCLEOTIDE SEQUENCE [LARGE SCALE GENOMIC DNA]</scope>
    <source>
        <strain evidence="18 19">WSH-001</strain>
    </source>
</reference>
<dbReference type="Pfam" id="PF07715">
    <property type="entry name" value="Plug"/>
    <property type="match status" value="1"/>
</dbReference>
<keyword evidence="5 12" id="KW-0812">Transmembrane</keyword>
<dbReference type="OrthoDB" id="7313036at2"/>
<dbReference type="HOGENOM" id="CLU_008287_15_2_5"/>
<sequence length="690" mass="74607">MALGTRARLTLGVSTLSFALAAALPLAAQQTSTNLGNIYISLTGDRGLRNQQDTANSVEVKTAEDLAREHAGADSLSTAISGTANLVYPDNVSAPVIRGLDTQGPNTGAGAFFSGTVPRVAVSVDGHYLGFNELYYGASSIWDSQSLEVYRGPQTTSQGANAIAGAIVVNTNDPTFTPEGAYRAEVGSNNSRRVSLAYSSAITDNLAGRISVDYTSRDTFINYTNPSFTTGDADHSFQNLNLRGKLLWLPSDMDGLSVKLTFSHSDTNRPTQEMATAPYSDLNNAYATTVPGWDQQQDALVLDIEQDFGNGMVLTNQTQASYGTVERRVGTGNGDADITTRDFSNETRLTFGQPDDAFTGLAGLFVRRVEADEALRLTAGNSSFDDTKINIGVFGEATWNFAERWSLNAGLRLQSDQIERLGTSYAATLPATYDQTFTELLPKLALTYEVTPDFNIGGMISRGYNPGGLTLNLSSKAWQEFEAETIWNYELFSRATLLEERLFLTTNIFYMDYEDQQYNIAVEVSPGVTQSYTINAEQAHSYGLEVGLDFAASDTLKLRASAGLLRTGIDEVTANSSYEGNEFAKSPSYTLALGADWQATEALSIAGSIRAFGGYYSDIANTEAYVVDDYALADLQAAYRFDNGLEIYGYVNNVFDERVPTAMQYNRTGGGIEASITTPRTVGLGVRGTF</sequence>
<dbReference type="eggNOG" id="COG4771">
    <property type="taxonomic scope" value="Bacteria"/>
</dbReference>
<keyword evidence="3 12" id="KW-1134">Transmembrane beta strand</keyword>
<dbReference type="InterPro" id="IPR000531">
    <property type="entry name" value="Beta-barrel_TonB"/>
</dbReference>
<dbReference type="RefSeq" id="WP_014537653.1">
    <property type="nucleotide sequence ID" value="NC_017384.1"/>
</dbReference>
<name>F9Y4Q3_KETVW</name>
<evidence type="ECO:0000313" key="19">
    <source>
        <dbReference type="Proteomes" id="UP000000692"/>
    </source>
</evidence>
<dbReference type="InterPro" id="IPR036942">
    <property type="entry name" value="Beta-barrel_TonB_sf"/>
</dbReference>
<keyword evidence="19" id="KW-1185">Reference proteome</keyword>
<evidence type="ECO:0000256" key="13">
    <source>
        <dbReference type="PROSITE-ProRule" id="PRU10144"/>
    </source>
</evidence>
<dbReference type="SUPFAM" id="SSF56935">
    <property type="entry name" value="Porins"/>
    <property type="match status" value="1"/>
</dbReference>
<dbReference type="AlphaFoldDB" id="F9Y4Q3"/>
<keyword evidence="11 12" id="KW-0998">Cell outer membrane</keyword>
<dbReference type="PROSITE" id="PS01156">
    <property type="entry name" value="TONB_DEPENDENT_REC_2"/>
    <property type="match status" value="1"/>
</dbReference>
<keyword evidence="2 12" id="KW-0813">Transport</keyword>
<evidence type="ECO:0000256" key="6">
    <source>
        <dbReference type="ARBA" id="ARBA00022729"/>
    </source>
</evidence>
<evidence type="ECO:0000259" key="17">
    <source>
        <dbReference type="Pfam" id="PF07715"/>
    </source>
</evidence>
<comment type="similarity">
    <text evidence="12 14">Belongs to the TonB-dependent receptor family.</text>
</comment>
<organism evidence="18 19">
    <name type="scientific">Ketogulonicigenium vulgare (strain WSH-001)</name>
    <dbReference type="NCBI Taxonomy" id="759362"/>
    <lineage>
        <taxon>Bacteria</taxon>
        <taxon>Pseudomonadati</taxon>
        <taxon>Pseudomonadota</taxon>
        <taxon>Alphaproteobacteria</taxon>
        <taxon>Rhodobacterales</taxon>
        <taxon>Roseobacteraceae</taxon>
        <taxon>Ketogulonicigenium</taxon>
    </lineage>
</organism>
<dbReference type="Proteomes" id="UP000000692">
    <property type="component" value="Chromosome"/>
</dbReference>
<evidence type="ECO:0000256" key="8">
    <source>
        <dbReference type="ARBA" id="ARBA00023065"/>
    </source>
</evidence>
<evidence type="ECO:0000256" key="11">
    <source>
        <dbReference type="ARBA" id="ARBA00023237"/>
    </source>
</evidence>
<dbReference type="GO" id="GO:0009279">
    <property type="term" value="C:cell outer membrane"/>
    <property type="evidence" value="ECO:0007669"/>
    <property type="project" value="UniProtKB-SubCell"/>
</dbReference>
<keyword evidence="18" id="KW-0675">Receptor</keyword>
<dbReference type="KEGG" id="kvl:KVU_0771"/>
<keyword evidence="6 15" id="KW-0732">Signal</keyword>
<feature type="chain" id="PRO_5003391294" evidence="15">
    <location>
        <begin position="29"/>
        <end position="690"/>
    </location>
</feature>
<evidence type="ECO:0000256" key="3">
    <source>
        <dbReference type="ARBA" id="ARBA00022452"/>
    </source>
</evidence>
<feature type="domain" description="TonB-dependent receptor-like beta-barrel" evidence="16">
    <location>
        <begin position="263"/>
        <end position="654"/>
    </location>
</feature>
<evidence type="ECO:0000256" key="4">
    <source>
        <dbReference type="ARBA" id="ARBA00022496"/>
    </source>
</evidence>
<evidence type="ECO:0000256" key="10">
    <source>
        <dbReference type="ARBA" id="ARBA00023136"/>
    </source>
</evidence>
<dbReference type="EMBL" id="CP002018">
    <property type="protein sequence ID" value="AEM40610.1"/>
    <property type="molecule type" value="Genomic_DNA"/>
</dbReference>
<evidence type="ECO:0000256" key="7">
    <source>
        <dbReference type="ARBA" id="ARBA00023004"/>
    </source>
</evidence>
<feature type="short sequence motif" description="TonB C-terminal box" evidence="13">
    <location>
        <begin position="673"/>
        <end position="690"/>
    </location>
</feature>
<dbReference type="Pfam" id="PF00593">
    <property type="entry name" value="TonB_dep_Rec_b-barrel"/>
    <property type="match status" value="1"/>
</dbReference>
<dbReference type="Gene3D" id="2.40.170.20">
    <property type="entry name" value="TonB-dependent receptor, beta-barrel domain"/>
    <property type="match status" value="1"/>
</dbReference>
<evidence type="ECO:0000256" key="1">
    <source>
        <dbReference type="ARBA" id="ARBA00004571"/>
    </source>
</evidence>
<feature type="domain" description="TonB-dependent receptor plug" evidence="17">
    <location>
        <begin position="51"/>
        <end position="166"/>
    </location>
</feature>
<protein>
    <submittedName>
        <fullName evidence="18">Ferric vibriobactin receptor, putative</fullName>
    </submittedName>
</protein>
<evidence type="ECO:0000259" key="16">
    <source>
        <dbReference type="Pfam" id="PF00593"/>
    </source>
</evidence>
<keyword evidence="8" id="KW-0406">Ion transport</keyword>
<dbReference type="InterPro" id="IPR010917">
    <property type="entry name" value="TonB_rcpt_CS"/>
</dbReference>